<protein>
    <submittedName>
        <fullName evidence="1">Uncharacterized protein</fullName>
    </submittedName>
</protein>
<proteinExistence type="predicted"/>
<sequence>MTPPGSSPAGDELVDPEFEGHVTVELTQRTGLEVGWALRIRL</sequence>
<organism evidence="1">
    <name type="scientific">marine metagenome</name>
    <dbReference type="NCBI Taxonomy" id="408172"/>
    <lineage>
        <taxon>unclassified sequences</taxon>
        <taxon>metagenomes</taxon>
        <taxon>ecological metagenomes</taxon>
    </lineage>
</organism>
<evidence type="ECO:0000313" key="1">
    <source>
        <dbReference type="EMBL" id="SVD61824.1"/>
    </source>
</evidence>
<accession>A0A382WT45</accession>
<gene>
    <name evidence="1" type="ORF">METZ01_LOCUS414678</name>
</gene>
<feature type="non-terminal residue" evidence="1">
    <location>
        <position position="42"/>
    </location>
</feature>
<reference evidence="1" key="1">
    <citation type="submission" date="2018-05" db="EMBL/GenBank/DDBJ databases">
        <authorList>
            <person name="Lanie J.A."/>
            <person name="Ng W.-L."/>
            <person name="Kazmierczak K.M."/>
            <person name="Andrzejewski T.M."/>
            <person name="Davidsen T.M."/>
            <person name="Wayne K.J."/>
            <person name="Tettelin H."/>
            <person name="Glass J.I."/>
            <person name="Rusch D."/>
            <person name="Podicherti R."/>
            <person name="Tsui H.-C.T."/>
            <person name="Winkler M.E."/>
        </authorList>
    </citation>
    <scope>NUCLEOTIDE SEQUENCE</scope>
</reference>
<name>A0A382WT45_9ZZZZ</name>
<dbReference type="EMBL" id="UINC01162202">
    <property type="protein sequence ID" value="SVD61824.1"/>
    <property type="molecule type" value="Genomic_DNA"/>
</dbReference>
<dbReference type="AlphaFoldDB" id="A0A382WT45"/>